<organism evidence="2 3">
    <name type="scientific">Micromonospora sagamiensis</name>
    <dbReference type="NCBI Taxonomy" id="47875"/>
    <lineage>
        <taxon>Bacteria</taxon>
        <taxon>Bacillati</taxon>
        <taxon>Actinomycetota</taxon>
        <taxon>Actinomycetes</taxon>
        <taxon>Micromonosporales</taxon>
        <taxon>Micromonosporaceae</taxon>
        <taxon>Micromonospora</taxon>
    </lineage>
</organism>
<evidence type="ECO:0000256" key="1">
    <source>
        <dbReference type="SAM" id="MobiDB-lite"/>
    </source>
</evidence>
<dbReference type="Proteomes" id="UP000319728">
    <property type="component" value="Unassembled WGS sequence"/>
</dbReference>
<dbReference type="RefSeq" id="WP_145820325.1">
    <property type="nucleotide sequence ID" value="NZ_AP023438.1"/>
</dbReference>
<dbReference type="AlphaFoldDB" id="A0A562WMF9"/>
<reference evidence="2 3" key="1">
    <citation type="submission" date="2019-07" db="EMBL/GenBank/DDBJ databases">
        <title>R&amp;d 2014.</title>
        <authorList>
            <person name="Klenk H.-P."/>
        </authorList>
    </citation>
    <scope>NUCLEOTIDE SEQUENCE [LARGE SCALE GENOMIC DNA]</scope>
    <source>
        <strain evidence="2 3">DSM 43912</strain>
    </source>
</reference>
<dbReference type="OrthoDB" id="2989479at2"/>
<comment type="caution">
    <text evidence="2">The sequence shown here is derived from an EMBL/GenBank/DDBJ whole genome shotgun (WGS) entry which is preliminary data.</text>
</comment>
<feature type="region of interest" description="Disordered" evidence="1">
    <location>
        <begin position="80"/>
        <end position="108"/>
    </location>
</feature>
<gene>
    <name evidence="2" type="ORF">JD81_05066</name>
</gene>
<accession>A0A562WMF9</accession>
<dbReference type="EMBL" id="VLLP01000001">
    <property type="protein sequence ID" value="TWJ31509.1"/>
    <property type="molecule type" value="Genomic_DNA"/>
</dbReference>
<feature type="compositionally biased region" description="Acidic residues" evidence="1">
    <location>
        <begin position="99"/>
        <end position="108"/>
    </location>
</feature>
<feature type="compositionally biased region" description="Basic and acidic residues" evidence="1">
    <location>
        <begin position="80"/>
        <end position="98"/>
    </location>
</feature>
<name>A0A562WMF9_9ACTN</name>
<evidence type="ECO:0000313" key="2">
    <source>
        <dbReference type="EMBL" id="TWJ31509.1"/>
    </source>
</evidence>
<protein>
    <submittedName>
        <fullName evidence="2">Uncharacterized protein</fullName>
    </submittedName>
</protein>
<proteinExistence type="predicted"/>
<sequence>MADDLTLRLTRDQALVLSDWLDKVIGTQRFDAIADEDGAVWSALHSISGTLETSLVEIFMPDYPARLDAARARLRADLGADVVQDRQPQRNVGRHDSGDQDDCEEPGS</sequence>
<keyword evidence="3" id="KW-1185">Reference proteome</keyword>
<evidence type="ECO:0000313" key="3">
    <source>
        <dbReference type="Proteomes" id="UP000319728"/>
    </source>
</evidence>